<keyword evidence="3" id="KW-1185">Reference proteome</keyword>
<dbReference type="AlphaFoldDB" id="A0A6S7B649"/>
<sequence>MHSGRMARCSQKIHTRNFRKFCAPANKSTHTLVPTLFLDVTRLLTRLYDGLLPTGVDRVGLAYIQKYGEKARAVLSERGFSTVLSERDSLQTFAALLSPACNRNAIRALVARACLNRLRETRLSGILLHTSHNGMEFSRYYSAMAQRQIRPVFMVHDLIPLTHAEYCRPGVDATHRHRMHTALKHASGLIMNSQATLDSLAAEARRANLPLPPTVVARLASGVTQRPFAERPLPTPYFVMLGTIEPRKNHWFILHVWRRLVEQLGAAAPKLVVIGRRGWECENVVDMLERCENLKGVVIEEAHCSDEQLHAYLQHAQALLFPSFVEGYGMPLAEALALKVPVLASDLDVFHEIADDIPDYLDPLDGPGWLSRIQAYACANSPERDAQLTRIERFREPTWAEHFEHVDGFLETLR</sequence>
<name>A0A6S7B649_9BURK</name>
<dbReference type="Pfam" id="PF00534">
    <property type="entry name" value="Glycos_transf_1"/>
    <property type="match status" value="1"/>
</dbReference>
<proteinExistence type="predicted"/>
<dbReference type="PANTHER" id="PTHR46401">
    <property type="entry name" value="GLYCOSYLTRANSFERASE WBBK-RELATED"/>
    <property type="match status" value="1"/>
</dbReference>
<evidence type="ECO:0000259" key="1">
    <source>
        <dbReference type="Pfam" id="PF00534"/>
    </source>
</evidence>
<dbReference type="InterPro" id="IPR001296">
    <property type="entry name" value="Glyco_trans_1"/>
</dbReference>
<evidence type="ECO:0000313" key="2">
    <source>
        <dbReference type="EMBL" id="CAB3789230.1"/>
    </source>
</evidence>
<feature type="domain" description="Glycosyl transferase family 1" evidence="1">
    <location>
        <begin position="230"/>
        <end position="355"/>
    </location>
</feature>
<dbReference type="SUPFAM" id="SSF53756">
    <property type="entry name" value="UDP-Glycosyltransferase/glycogen phosphorylase"/>
    <property type="match status" value="1"/>
</dbReference>
<accession>A0A6S7B649</accession>
<dbReference type="EMBL" id="CADIKK010000012">
    <property type="protein sequence ID" value="CAB3789230.1"/>
    <property type="molecule type" value="Genomic_DNA"/>
</dbReference>
<reference evidence="2 3" key="1">
    <citation type="submission" date="2020-04" db="EMBL/GenBank/DDBJ databases">
        <authorList>
            <person name="De Canck E."/>
        </authorList>
    </citation>
    <scope>NUCLEOTIDE SEQUENCE [LARGE SCALE GENOMIC DNA]</scope>
    <source>
        <strain evidence="2 3">LMG 28614</strain>
    </source>
</reference>
<protein>
    <recommendedName>
        <fullName evidence="1">Glycosyl transferase family 1 domain-containing protein</fullName>
    </recommendedName>
</protein>
<evidence type="ECO:0000313" key="3">
    <source>
        <dbReference type="Proteomes" id="UP000494365"/>
    </source>
</evidence>
<dbReference type="Gene3D" id="3.40.50.2000">
    <property type="entry name" value="Glycogen Phosphorylase B"/>
    <property type="match status" value="1"/>
</dbReference>
<dbReference type="GO" id="GO:0016757">
    <property type="term" value="F:glycosyltransferase activity"/>
    <property type="evidence" value="ECO:0007669"/>
    <property type="project" value="InterPro"/>
</dbReference>
<dbReference type="CDD" id="cd03809">
    <property type="entry name" value="GT4_MtfB-like"/>
    <property type="match status" value="1"/>
</dbReference>
<gene>
    <name evidence="2" type="ORF">LMG28614_02827</name>
</gene>
<organism evidence="2 3">
    <name type="scientific">Paraburkholderia ultramafica</name>
    <dbReference type="NCBI Taxonomy" id="1544867"/>
    <lineage>
        <taxon>Bacteria</taxon>
        <taxon>Pseudomonadati</taxon>
        <taxon>Pseudomonadota</taxon>
        <taxon>Betaproteobacteria</taxon>
        <taxon>Burkholderiales</taxon>
        <taxon>Burkholderiaceae</taxon>
        <taxon>Paraburkholderia</taxon>
    </lineage>
</organism>
<dbReference type="PANTHER" id="PTHR46401:SF9">
    <property type="entry name" value="MANNOSYLTRANSFERASE A"/>
    <property type="match status" value="1"/>
</dbReference>
<dbReference type="Proteomes" id="UP000494365">
    <property type="component" value="Unassembled WGS sequence"/>
</dbReference>